<keyword evidence="1 7" id="KW-0489">Methyltransferase</keyword>
<organism evidence="7">
    <name type="scientific">uncultured Armatimonadetes bacterium</name>
    <dbReference type="NCBI Taxonomy" id="157466"/>
    <lineage>
        <taxon>Bacteria</taxon>
        <taxon>Bacillati</taxon>
        <taxon>Armatimonadota</taxon>
        <taxon>environmental samples</taxon>
    </lineage>
</organism>
<name>A0A6J4H0C4_9BACT</name>
<dbReference type="GO" id="GO:0017096">
    <property type="term" value="F:acetylserotonin O-methyltransferase activity"/>
    <property type="evidence" value="ECO:0007669"/>
    <property type="project" value="UniProtKB-EC"/>
</dbReference>
<keyword evidence="3" id="KW-0949">S-adenosyl-L-methionine</keyword>
<dbReference type="SUPFAM" id="SSF53335">
    <property type="entry name" value="S-adenosyl-L-methionine-dependent methyltransferases"/>
    <property type="match status" value="1"/>
</dbReference>
<dbReference type="Gene3D" id="3.40.50.150">
    <property type="entry name" value="Vaccinia Virus protein VP39"/>
    <property type="match status" value="1"/>
</dbReference>
<dbReference type="InterPro" id="IPR036388">
    <property type="entry name" value="WH-like_DNA-bd_sf"/>
</dbReference>
<dbReference type="AlphaFoldDB" id="A0A6J4H0C4"/>
<evidence type="ECO:0000259" key="6">
    <source>
        <dbReference type="Pfam" id="PF08100"/>
    </source>
</evidence>
<evidence type="ECO:0000313" key="7">
    <source>
        <dbReference type="EMBL" id="CAA9211607.1"/>
    </source>
</evidence>
<evidence type="ECO:0000256" key="4">
    <source>
        <dbReference type="PIRSR" id="PIRSR005739-1"/>
    </source>
</evidence>
<dbReference type="PROSITE" id="PS51683">
    <property type="entry name" value="SAM_OMT_II"/>
    <property type="match status" value="1"/>
</dbReference>
<gene>
    <name evidence="7" type="ORF">AVDCRST_MAG63-190</name>
</gene>
<feature type="domain" description="O-methyltransferase C-terminal" evidence="5">
    <location>
        <begin position="144"/>
        <end position="322"/>
    </location>
</feature>
<dbReference type="GO" id="GO:0046983">
    <property type="term" value="F:protein dimerization activity"/>
    <property type="evidence" value="ECO:0007669"/>
    <property type="project" value="InterPro"/>
</dbReference>
<reference evidence="7" key="1">
    <citation type="submission" date="2020-02" db="EMBL/GenBank/DDBJ databases">
        <authorList>
            <person name="Meier V. D."/>
        </authorList>
    </citation>
    <scope>NUCLEOTIDE SEQUENCE</scope>
    <source>
        <strain evidence="7">AVDCRST_MAG63</strain>
    </source>
</reference>
<evidence type="ECO:0000256" key="2">
    <source>
        <dbReference type="ARBA" id="ARBA00022679"/>
    </source>
</evidence>
<proteinExistence type="predicted"/>
<feature type="active site" description="Proton acceptor" evidence="4">
    <location>
        <position position="249"/>
    </location>
</feature>
<dbReference type="EC" id="2.1.1.4" evidence="7"/>
<dbReference type="InterPro" id="IPR016461">
    <property type="entry name" value="COMT-like"/>
</dbReference>
<evidence type="ECO:0000256" key="3">
    <source>
        <dbReference type="ARBA" id="ARBA00022691"/>
    </source>
</evidence>
<dbReference type="Gene3D" id="1.20.5.840">
    <property type="entry name" value="hypothetical RNA methyltransferase"/>
    <property type="match status" value="1"/>
</dbReference>
<dbReference type="InterPro" id="IPR036390">
    <property type="entry name" value="WH_DNA-bd_sf"/>
</dbReference>
<feature type="domain" description="O-methyltransferase dimerisation" evidence="6">
    <location>
        <begin position="21"/>
        <end position="95"/>
    </location>
</feature>
<dbReference type="InterPro" id="IPR001077">
    <property type="entry name" value="COMT_C"/>
</dbReference>
<evidence type="ECO:0000256" key="1">
    <source>
        <dbReference type="ARBA" id="ARBA00022603"/>
    </source>
</evidence>
<dbReference type="PIRSF" id="PIRSF005739">
    <property type="entry name" value="O-mtase"/>
    <property type="match status" value="1"/>
</dbReference>
<dbReference type="CDD" id="cd02440">
    <property type="entry name" value="AdoMet_MTases"/>
    <property type="match status" value="1"/>
</dbReference>
<dbReference type="GO" id="GO:0032259">
    <property type="term" value="P:methylation"/>
    <property type="evidence" value="ECO:0007669"/>
    <property type="project" value="UniProtKB-KW"/>
</dbReference>
<evidence type="ECO:0000259" key="5">
    <source>
        <dbReference type="Pfam" id="PF00891"/>
    </source>
</evidence>
<dbReference type="SUPFAM" id="SSF46785">
    <property type="entry name" value="Winged helix' DNA-binding domain"/>
    <property type="match status" value="1"/>
</dbReference>
<dbReference type="EMBL" id="CADCTO010000002">
    <property type="protein sequence ID" value="CAA9211607.1"/>
    <property type="molecule type" value="Genomic_DNA"/>
</dbReference>
<dbReference type="Pfam" id="PF00891">
    <property type="entry name" value="Methyltransf_2"/>
    <property type="match status" value="1"/>
</dbReference>
<dbReference type="Pfam" id="PF08100">
    <property type="entry name" value="Dimerisation"/>
    <property type="match status" value="1"/>
</dbReference>
<sequence>MSDQPQQQQTPAPPSPALIFETINAYQRTAALRTAIELELFTAIAEGASTAPELAQRCRASERGVRILSDYLTVLGFLTKAGPRYGLSQDAAVFLDARSPAYMGGAIEFLLDPTMTDAFADLTATVRRGTCGQGTVAPEHPVWVKFARAMKPLMAMPAERLAQLVECPPDKSLKVLDLAAGHGVFGIAFARRYPRAEIVAQDWPQVLEVARENARASGVAGRYRALPGSAFDVAYGDGYDLVLLTNFLHHFDKQTNETLLRKVRASLADGGRAVALEFIPNEDRVSPPGAAAFSLTMLGSTPSGDAYTFSEFEDMFGRAGFSRSELHPLPPTMEQVVIAHR</sequence>
<dbReference type="PANTHER" id="PTHR43712">
    <property type="entry name" value="PUTATIVE (AFU_ORTHOLOGUE AFUA_4G14580)-RELATED"/>
    <property type="match status" value="1"/>
</dbReference>
<dbReference type="InterPro" id="IPR029063">
    <property type="entry name" value="SAM-dependent_MTases_sf"/>
</dbReference>
<dbReference type="Gene3D" id="1.10.10.10">
    <property type="entry name" value="Winged helix-like DNA-binding domain superfamily/Winged helix DNA-binding domain"/>
    <property type="match status" value="1"/>
</dbReference>
<protein>
    <submittedName>
        <fullName evidence="7">Hydroxyindole O-methyltransferase</fullName>
        <ecNumber evidence="7">2.1.1.4</ecNumber>
    </submittedName>
</protein>
<accession>A0A6J4H0C4</accession>
<dbReference type="PANTHER" id="PTHR43712:SF2">
    <property type="entry name" value="O-METHYLTRANSFERASE CICE"/>
    <property type="match status" value="1"/>
</dbReference>
<dbReference type="InterPro" id="IPR012967">
    <property type="entry name" value="COMT_dimerisation"/>
</dbReference>
<keyword evidence="2 7" id="KW-0808">Transferase</keyword>